<keyword evidence="2" id="KW-0614">Plasmid</keyword>
<dbReference type="AlphaFoldDB" id="A0A0H5Q153"/>
<evidence type="ECO:0000256" key="1">
    <source>
        <dbReference type="SAM" id="MobiDB-lite"/>
    </source>
</evidence>
<organism evidence="2">
    <name type="scientific">uncultured prokaryote</name>
    <dbReference type="NCBI Taxonomy" id="198431"/>
    <lineage>
        <taxon>unclassified sequences</taxon>
        <taxon>environmental samples</taxon>
    </lineage>
</organism>
<feature type="region of interest" description="Disordered" evidence="1">
    <location>
        <begin position="103"/>
        <end position="155"/>
    </location>
</feature>
<proteinExistence type="predicted"/>
<name>A0A0H5Q153_9ZZZZ</name>
<geneLocation type="plasmid" evidence="2">
    <name>pRGRH0737</name>
</geneLocation>
<sequence length="155" mass="16713">MATTKPRITVTLTQRQHDVLKAISEYGGQSMSAFVSEILEQSLPVLERMAESFRKIKAAQDEQKKRIATELDQAQSAVEPMLDQVIGQFDLFMARIEEAAGADDVGKRSAAAAAPAAVLTPATNRGVTPKAGRGRKSPPGKESGDFKPRRTSSKS</sequence>
<reference evidence="2" key="1">
    <citation type="submission" date="2015-06" db="EMBL/GenBank/DDBJ databases">
        <authorList>
            <person name="Joergensen T."/>
        </authorList>
    </citation>
    <scope>NUCLEOTIDE SEQUENCE</scope>
    <source>
        <plasmid evidence="2">pRGRH0737</plasmid>
    </source>
</reference>
<dbReference type="EMBL" id="LN853348">
    <property type="protein sequence ID" value="CRY95701.1"/>
    <property type="molecule type" value="Genomic_DNA"/>
</dbReference>
<evidence type="ECO:0000313" key="2">
    <source>
        <dbReference type="EMBL" id="CRY95701.1"/>
    </source>
</evidence>
<protein>
    <submittedName>
        <fullName evidence="2">Uncharacterized protein</fullName>
    </submittedName>
</protein>
<accession>A0A0H5Q153</accession>
<reference evidence="2" key="2">
    <citation type="submission" date="2015-07" db="EMBL/GenBank/DDBJ databases">
        <title>Plasmids, circular viruses and viroids from rat gut.</title>
        <authorList>
            <person name="Jorgensen T.J."/>
            <person name="Hansen M.A."/>
            <person name="Xu Z."/>
            <person name="Tabak M.A."/>
            <person name="Sorensen S.J."/>
            <person name="Hansen L.H."/>
        </authorList>
    </citation>
    <scope>NUCLEOTIDE SEQUENCE</scope>
    <source>
        <plasmid evidence="2">pRGRH0737</plasmid>
    </source>
</reference>